<comment type="caution">
    <text evidence="1">The sequence shown here is derived from an EMBL/GenBank/DDBJ whole genome shotgun (WGS) entry which is preliminary data.</text>
</comment>
<evidence type="ECO:0000313" key="2">
    <source>
        <dbReference type="Proteomes" id="UP000784294"/>
    </source>
</evidence>
<name>A0A3S5AFM6_9PLAT</name>
<dbReference type="AlphaFoldDB" id="A0A3S5AFM6"/>
<dbReference type="Proteomes" id="UP000784294">
    <property type="component" value="Unassembled WGS sequence"/>
</dbReference>
<proteinExistence type="predicted"/>
<sequence length="77" mass="8289">MCSATSGRSDRLSLEASFCCGQSGLRLGRHLSSKKCLSPFRRAALTGHLSARAGLQLICCQTHELRTQSHSPDQDSA</sequence>
<accession>A0A3S5AFM6</accession>
<organism evidence="1 2">
    <name type="scientific">Protopolystoma xenopodis</name>
    <dbReference type="NCBI Taxonomy" id="117903"/>
    <lineage>
        <taxon>Eukaryota</taxon>
        <taxon>Metazoa</taxon>
        <taxon>Spiralia</taxon>
        <taxon>Lophotrochozoa</taxon>
        <taxon>Platyhelminthes</taxon>
        <taxon>Monogenea</taxon>
        <taxon>Polyopisthocotylea</taxon>
        <taxon>Polystomatidea</taxon>
        <taxon>Polystomatidae</taxon>
        <taxon>Protopolystoma</taxon>
    </lineage>
</organism>
<evidence type="ECO:0000313" key="1">
    <source>
        <dbReference type="EMBL" id="VEL15259.1"/>
    </source>
</evidence>
<protein>
    <submittedName>
        <fullName evidence="1">Uncharacterized protein</fullName>
    </submittedName>
</protein>
<gene>
    <name evidence="1" type="ORF">PXEA_LOCUS8699</name>
</gene>
<keyword evidence="2" id="KW-1185">Reference proteome</keyword>
<reference evidence="1" key="1">
    <citation type="submission" date="2018-11" db="EMBL/GenBank/DDBJ databases">
        <authorList>
            <consortium name="Pathogen Informatics"/>
        </authorList>
    </citation>
    <scope>NUCLEOTIDE SEQUENCE</scope>
</reference>
<dbReference type="EMBL" id="CAAALY010023964">
    <property type="protein sequence ID" value="VEL15259.1"/>
    <property type="molecule type" value="Genomic_DNA"/>
</dbReference>